<feature type="domain" description="ABC transporter" evidence="11">
    <location>
        <begin position="34"/>
        <end position="291"/>
    </location>
</feature>
<dbReference type="GO" id="GO:0005524">
    <property type="term" value="F:ATP binding"/>
    <property type="evidence" value="ECO:0007669"/>
    <property type="project" value="UniProtKB-KW"/>
</dbReference>
<keyword evidence="6" id="KW-0547">Nucleotide-binding</keyword>
<reference evidence="12 13" key="1">
    <citation type="submission" date="2021-03" db="EMBL/GenBank/DDBJ databases">
        <title>Sequencing the genomes of 1000 actinobacteria strains.</title>
        <authorList>
            <person name="Klenk H.-P."/>
        </authorList>
    </citation>
    <scope>NUCLEOTIDE SEQUENCE [LARGE SCALE GENOMIC DNA]</scope>
    <source>
        <strain evidence="12 13">DSM 14564</strain>
    </source>
</reference>
<comment type="caution">
    <text evidence="12">The sequence shown here is derived from an EMBL/GenBank/DDBJ whole genome shotgun (WGS) entry which is preliminary data.</text>
</comment>
<dbReference type="PROSITE" id="PS00211">
    <property type="entry name" value="ABC_TRANSPORTER_1"/>
    <property type="match status" value="1"/>
</dbReference>
<dbReference type="Pfam" id="PF00005">
    <property type="entry name" value="ABC_tran"/>
    <property type="match status" value="1"/>
</dbReference>
<protein>
    <submittedName>
        <fullName evidence="12">Peptide/nickel transport system ATP-binding protein</fullName>
    </submittedName>
</protein>
<dbReference type="InterPro" id="IPR003593">
    <property type="entry name" value="AAA+_ATPase"/>
</dbReference>
<keyword evidence="13" id="KW-1185">Reference proteome</keyword>
<accession>A0ABS4YKB0</accession>
<comment type="subcellular location">
    <subcellularLocation>
        <location evidence="1">Cell membrane</location>
        <topology evidence="1">Peripheral membrane protein</topology>
    </subcellularLocation>
</comment>
<comment type="similarity">
    <text evidence="2">Belongs to the ABC transporter superfamily.</text>
</comment>
<evidence type="ECO:0000256" key="10">
    <source>
        <dbReference type="SAM" id="MobiDB-lite"/>
    </source>
</evidence>
<keyword evidence="3" id="KW-0813">Transport</keyword>
<dbReference type="SUPFAM" id="SSF52540">
    <property type="entry name" value="P-loop containing nucleoside triphosphate hydrolases"/>
    <property type="match status" value="1"/>
</dbReference>
<feature type="region of interest" description="Disordered" evidence="10">
    <location>
        <begin position="1"/>
        <end position="29"/>
    </location>
</feature>
<dbReference type="Pfam" id="PF08352">
    <property type="entry name" value="oligo_HPY"/>
    <property type="match status" value="1"/>
</dbReference>
<dbReference type="InterPro" id="IPR003439">
    <property type="entry name" value="ABC_transporter-like_ATP-bd"/>
</dbReference>
<keyword evidence="8" id="KW-1278">Translocase</keyword>
<dbReference type="InterPro" id="IPR027417">
    <property type="entry name" value="P-loop_NTPase"/>
</dbReference>
<evidence type="ECO:0000256" key="4">
    <source>
        <dbReference type="ARBA" id="ARBA00022475"/>
    </source>
</evidence>
<dbReference type="NCBIfam" id="TIGR01727">
    <property type="entry name" value="oligo_HPY"/>
    <property type="match status" value="1"/>
</dbReference>
<evidence type="ECO:0000313" key="13">
    <source>
        <dbReference type="Proteomes" id="UP000698222"/>
    </source>
</evidence>
<keyword evidence="9" id="KW-0472">Membrane</keyword>
<dbReference type="Gene3D" id="3.40.50.300">
    <property type="entry name" value="P-loop containing nucleotide triphosphate hydrolases"/>
    <property type="match status" value="1"/>
</dbReference>
<keyword evidence="4" id="KW-1003">Cell membrane</keyword>
<name>A0ABS4YKB0_9MICO</name>
<dbReference type="SMART" id="SM00382">
    <property type="entry name" value="AAA"/>
    <property type="match status" value="1"/>
</dbReference>
<evidence type="ECO:0000256" key="9">
    <source>
        <dbReference type="ARBA" id="ARBA00023136"/>
    </source>
</evidence>
<evidence type="ECO:0000256" key="8">
    <source>
        <dbReference type="ARBA" id="ARBA00022967"/>
    </source>
</evidence>
<proteinExistence type="inferred from homology"/>
<dbReference type="EMBL" id="JAGIOC010000001">
    <property type="protein sequence ID" value="MBP2409237.1"/>
    <property type="molecule type" value="Genomic_DNA"/>
</dbReference>
<dbReference type="Proteomes" id="UP000698222">
    <property type="component" value="Unassembled WGS sequence"/>
</dbReference>
<evidence type="ECO:0000259" key="11">
    <source>
        <dbReference type="PROSITE" id="PS50893"/>
    </source>
</evidence>
<dbReference type="CDD" id="cd03257">
    <property type="entry name" value="ABC_NikE_OppD_transporters"/>
    <property type="match status" value="1"/>
</dbReference>
<gene>
    <name evidence="12" type="ORF">JOF44_002140</name>
</gene>
<sequence>MTDSTPPPDATTADATTPEGSAASAASGSDVPVLSARDLQVAYRTGKDASVRALRGVSFDLYPESSLALVGESGCGKTTLGLALLRLLPTLGEITGGTVTFTGEDGRRRDVTTMTQGQLRRWRWSEAAMVFQGAQNAFNPVLTIGQQMADTLVDHAPGRIGRREVLERSAEALRSVRLEPRRVLGSYPHELSGGMKQRALIATSLLLRPRLLVLDEPTTALDILTQRTVIDLLAELRAEYKFAMIFISHDLALAAELADRVITMYAGKVIETGSTRDIFSAPKHPYTSKLINAVPPVSGDLPELASIPGAPPSLATLPPGCAFAPRCELATDECLQAEPELITLTERPADMTHAAACIHHDQVHHERKVIARA</sequence>
<organism evidence="12 13">
    <name type="scientific">Brachybacterium fresconis</name>
    <dbReference type="NCBI Taxonomy" id="173363"/>
    <lineage>
        <taxon>Bacteria</taxon>
        <taxon>Bacillati</taxon>
        <taxon>Actinomycetota</taxon>
        <taxon>Actinomycetes</taxon>
        <taxon>Micrococcales</taxon>
        <taxon>Dermabacteraceae</taxon>
        <taxon>Brachybacterium</taxon>
    </lineage>
</organism>
<evidence type="ECO:0000256" key="6">
    <source>
        <dbReference type="ARBA" id="ARBA00022741"/>
    </source>
</evidence>
<evidence type="ECO:0000256" key="1">
    <source>
        <dbReference type="ARBA" id="ARBA00004202"/>
    </source>
</evidence>
<dbReference type="InterPro" id="IPR017871">
    <property type="entry name" value="ABC_transporter-like_CS"/>
</dbReference>
<dbReference type="RefSeq" id="WP_209890858.1">
    <property type="nucleotide sequence ID" value="NZ_BAAAJV010000018.1"/>
</dbReference>
<keyword evidence="5" id="KW-0997">Cell inner membrane</keyword>
<feature type="compositionally biased region" description="Low complexity" evidence="10">
    <location>
        <begin position="10"/>
        <end position="29"/>
    </location>
</feature>
<evidence type="ECO:0000256" key="2">
    <source>
        <dbReference type="ARBA" id="ARBA00005417"/>
    </source>
</evidence>
<keyword evidence="7 12" id="KW-0067">ATP-binding</keyword>
<dbReference type="InterPro" id="IPR013563">
    <property type="entry name" value="Oligopep_ABC_C"/>
</dbReference>
<dbReference type="PANTHER" id="PTHR43297:SF14">
    <property type="entry name" value="ATPASE AAA-TYPE CORE DOMAIN-CONTAINING PROTEIN"/>
    <property type="match status" value="1"/>
</dbReference>
<evidence type="ECO:0000256" key="7">
    <source>
        <dbReference type="ARBA" id="ARBA00022840"/>
    </source>
</evidence>
<evidence type="ECO:0000256" key="5">
    <source>
        <dbReference type="ARBA" id="ARBA00022519"/>
    </source>
</evidence>
<dbReference type="InterPro" id="IPR050388">
    <property type="entry name" value="ABC_Ni/Peptide_Import"/>
</dbReference>
<evidence type="ECO:0000256" key="3">
    <source>
        <dbReference type="ARBA" id="ARBA00022448"/>
    </source>
</evidence>
<dbReference type="PROSITE" id="PS50893">
    <property type="entry name" value="ABC_TRANSPORTER_2"/>
    <property type="match status" value="1"/>
</dbReference>
<evidence type="ECO:0000313" key="12">
    <source>
        <dbReference type="EMBL" id="MBP2409237.1"/>
    </source>
</evidence>
<dbReference type="PANTHER" id="PTHR43297">
    <property type="entry name" value="OLIGOPEPTIDE TRANSPORT ATP-BINDING PROTEIN APPD"/>
    <property type="match status" value="1"/>
</dbReference>